<protein>
    <submittedName>
        <fullName evidence="1">Outer membrane protein assembly factor BamC</fullName>
    </submittedName>
</protein>
<comment type="caution">
    <text evidence="1">The sequence shown here is derived from an EMBL/GenBank/DDBJ whole genome shotgun (WGS) entry which is preliminary data.</text>
</comment>
<dbReference type="EMBL" id="JBHSAF010000001">
    <property type="protein sequence ID" value="MFC3912421.1"/>
    <property type="molecule type" value="Genomic_DNA"/>
</dbReference>
<reference evidence="2" key="1">
    <citation type="journal article" date="2019" name="Int. J. Syst. Evol. Microbiol.">
        <title>The Global Catalogue of Microorganisms (GCM) 10K type strain sequencing project: providing services to taxonomists for standard genome sequencing and annotation.</title>
        <authorList>
            <consortium name="The Broad Institute Genomics Platform"/>
            <consortium name="The Broad Institute Genome Sequencing Center for Infectious Disease"/>
            <person name="Wu L."/>
            <person name="Ma J."/>
        </authorList>
    </citation>
    <scope>NUCLEOTIDE SEQUENCE [LARGE SCALE GENOMIC DNA]</scope>
    <source>
        <strain evidence="2">CCUG 54939</strain>
    </source>
</reference>
<dbReference type="InterPro" id="IPR042268">
    <property type="entry name" value="BamC_C"/>
</dbReference>
<accession>A0ABV8CJL7</accession>
<sequence length="373" mass="41810">MHKHQTFPFSMLVAGSLVTLMLVGCSSEADRRQADRGFDYLDVKPVTKPFVVPSGLDSPGFVTEYRIPALAAGVANSPLGADVDVRTPMQVFTLVPGSRAEPDGKGMTLWFTARSVTQQIDNDIWNEVIGFLRRRGIAIEDMNVANRSLDTGWFYANTRLAPWTDKSADDEEIQVHQRYRFVIKSDKERHRTGLAAQLLSHEYGENGDDMPALTAFDQQRFSALMLNQVAIDYDQQLRAGVINQDSNRLQMSLGVDDNGLTAWLVDASFETAWNRINTLLPQLNFEVTTKTQSKGLIVVDYDEPDSDFWKAKDIEPFGLDSGTYRLQFGEYKGKTSITLFDEDKKPVPSSVVSKMFLGLSKAFSRQQTVVTKK</sequence>
<dbReference type="Pfam" id="PF06804">
    <property type="entry name" value="Lipoprotein_18"/>
    <property type="match status" value="1"/>
</dbReference>
<dbReference type="Proteomes" id="UP001595692">
    <property type="component" value="Unassembled WGS sequence"/>
</dbReference>
<dbReference type="PROSITE" id="PS51257">
    <property type="entry name" value="PROKAR_LIPOPROTEIN"/>
    <property type="match status" value="1"/>
</dbReference>
<organism evidence="1 2">
    <name type="scientific">Pseudaeromonas sharmana</name>
    <dbReference type="NCBI Taxonomy" id="328412"/>
    <lineage>
        <taxon>Bacteria</taxon>
        <taxon>Pseudomonadati</taxon>
        <taxon>Pseudomonadota</taxon>
        <taxon>Gammaproteobacteria</taxon>
        <taxon>Aeromonadales</taxon>
        <taxon>Aeromonadaceae</taxon>
        <taxon>Pseudaeromonas</taxon>
    </lineage>
</organism>
<evidence type="ECO:0000313" key="2">
    <source>
        <dbReference type="Proteomes" id="UP001595692"/>
    </source>
</evidence>
<keyword evidence="2" id="KW-1185">Reference proteome</keyword>
<dbReference type="Gene3D" id="3.30.530.50">
    <property type="match status" value="1"/>
</dbReference>
<proteinExistence type="predicted"/>
<dbReference type="Gene3D" id="3.30.310.170">
    <property type="entry name" value="Outer membrane protein assembly factor BamC"/>
    <property type="match status" value="1"/>
</dbReference>
<dbReference type="RefSeq" id="WP_377150528.1">
    <property type="nucleotide sequence ID" value="NZ_JBHSAF010000001.1"/>
</dbReference>
<name>A0ABV8CJL7_9GAMM</name>
<dbReference type="InterPro" id="IPR010653">
    <property type="entry name" value="NlpB/DapX"/>
</dbReference>
<evidence type="ECO:0000313" key="1">
    <source>
        <dbReference type="EMBL" id="MFC3912421.1"/>
    </source>
</evidence>
<gene>
    <name evidence="1" type="primary">bamC</name>
    <name evidence="1" type="ORF">ACFOSS_02935</name>
</gene>